<evidence type="ECO:0000313" key="1">
    <source>
        <dbReference type="EMBL" id="JAH42941.1"/>
    </source>
</evidence>
<reference evidence="1" key="1">
    <citation type="submission" date="2014-11" db="EMBL/GenBank/DDBJ databases">
        <authorList>
            <person name="Amaro Gonzalez C."/>
        </authorList>
    </citation>
    <scope>NUCLEOTIDE SEQUENCE</scope>
</reference>
<accession>A0A0E9SNQ4</accession>
<name>A0A0E9SNQ4_ANGAN</name>
<proteinExistence type="predicted"/>
<dbReference type="AlphaFoldDB" id="A0A0E9SNQ4"/>
<protein>
    <submittedName>
        <fullName evidence="1">Uncharacterized protein</fullName>
    </submittedName>
</protein>
<dbReference type="EMBL" id="GBXM01065636">
    <property type="protein sequence ID" value="JAH42941.1"/>
    <property type="molecule type" value="Transcribed_RNA"/>
</dbReference>
<organism evidence="1">
    <name type="scientific">Anguilla anguilla</name>
    <name type="common">European freshwater eel</name>
    <name type="synonym">Muraena anguilla</name>
    <dbReference type="NCBI Taxonomy" id="7936"/>
    <lineage>
        <taxon>Eukaryota</taxon>
        <taxon>Metazoa</taxon>
        <taxon>Chordata</taxon>
        <taxon>Craniata</taxon>
        <taxon>Vertebrata</taxon>
        <taxon>Euteleostomi</taxon>
        <taxon>Actinopterygii</taxon>
        <taxon>Neopterygii</taxon>
        <taxon>Teleostei</taxon>
        <taxon>Anguilliformes</taxon>
        <taxon>Anguillidae</taxon>
        <taxon>Anguilla</taxon>
    </lineage>
</organism>
<reference evidence="1" key="2">
    <citation type="journal article" date="2015" name="Fish Shellfish Immunol.">
        <title>Early steps in the European eel (Anguilla anguilla)-Vibrio vulnificus interaction in the gills: Role of the RtxA13 toxin.</title>
        <authorList>
            <person name="Callol A."/>
            <person name="Pajuelo D."/>
            <person name="Ebbesson L."/>
            <person name="Teles M."/>
            <person name="MacKenzie S."/>
            <person name="Amaro C."/>
        </authorList>
    </citation>
    <scope>NUCLEOTIDE SEQUENCE</scope>
</reference>
<sequence length="25" mass="2960">MINFLYYVLVPKVPYVAMWIPCVCP</sequence>